<keyword evidence="1" id="KW-0812">Transmembrane</keyword>
<keyword evidence="1" id="KW-1133">Transmembrane helix</keyword>
<evidence type="ECO:0000313" key="3">
    <source>
        <dbReference type="EMBL" id="CAE0403239.1"/>
    </source>
</evidence>
<feature type="chain" id="PRO_5030985379" evidence="2">
    <location>
        <begin position="17"/>
        <end position="371"/>
    </location>
</feature>
<protein>
    <submittedName>
        <fullName evidence="3">Uncharacterized protein</fullName>
    </submittedName>
</protein>
<accession>A0A7S3P4R6</accession>
<feature type="signal peptide" evidence="2">
    <location>
        <begin position="1"/>
        <end position="16"/>
    </location>
</feature>
<evidence type="ECO:0000256" key="1">
    <source>
        <dbReference type="SAM" id="Phobius"/>
    </source>
</evidence>
<keyword evidence="2" id="KW-0732">Signal</keyword>
<reference evidence="3" key="1">
    <citation type="submission" date="2021-01" db="EMBL/GenBank/DDBJ databases">
        <authorList>
            <person name="Corre E."/>
            <person name="Pelletier E."/>
            <person name="Niang G."/>
            <person name="Scheremetjew M."/>
            <person name="Finn R."/>
            <person name="Kale V."/>
            <person name="Holt S."/>
            <person name="Cochrane G."/>
            <person name="Meng A."/>
            <person name="Brown T."/>
            <person name="Cohen L."/>
        </authorList>
    </citation>
    <scope>NUCLEOTIDE SEQUENCE</scope>
    <source>
        <strain evidence="3">CCMP127</strain>
    </source>
</reference>
<dbReference type="AlphaFoldDB" id="A0A7S3P4R6"/>
<feature type="transmembrane region" description="Helical" evidence="1">
    <location>
        <begin position="338"/>
        <end position="358"/>
    </location>
</feature>
<sequence>MFRFLTVAALLVASSATSIPASSRLGSRLLSTARRINNNNQNDDAADFTWVSDYSIRFDSCHTTLAFRAEGGNSADGEDQEPTESMRLVHFKLCPTDSCSASSCKNGADYLVEMREFVEAYLDFQMTQKEYNCQKVEDNCDCENANDDQACLTQCYATAGLDYCQQDEQNQYNNGNNNGNNNNAADFELDRYLECEQINEGGDDYSAALYVGAYCANNGKSIHLGTFTDRQCTKTTSTSSFSSLMGFDLPYTSESLVSNDCISCMEQPEYDDDYNADAQDADAVVEICEELYQRSAKCEGNLNHAYTQYTGGCNYINKILPQMERLAKSGSGKSASVVWAWVFAITTLLMTAYAMYLYRMLSRGKVNLSTQ</sequence>
<organism evidence="3">
    <name type="scientific">Amphora coffeiformis</name>
    <dbReference type="NCBI Taxonomy" id="265554"/>
    <lineage>
        <taxon>Eukaryota</taxon>
        <taxon>Sar</taxon>
        <taxon>Stramenopiles</taxon>
        <taxon>Ochrophyta</taxon>
        <taxon>Bacillariophyta</taxon>
        <taxon>Bacillariophyceae</taxon>
        <taxon>Bacillariophycidae</taxon>
        <taxon>Thalassiophysales</taxon>
        <taxon>Catenulaceae</taxon>
        <taxon>Amphora</taxon>
    </lineage>
</organism>
<gene>
    <name evidence="3" type="ORF">ACOF00016_LOCUS1461</name>
</gene>
<proteinExistence type="predicted"/>
<dbReference type="EMBL" id="HBIM01001670">
    <property type="protein sequence ID" value="CAE0403239.1"/>
    <property type="molecule type" value="Transcribed_RNA"/>
</dbReference>
<keyword evidence="1" id="KW-0472">Membrane</keyword>
<evidence type="ECO:0000256" key="2">
    <source>
        <dbReference type="SAM" id="SignalP"/>
    </source>
</evidence>
<name>A0A7S3P4R6_9STRA</name>